<accession>A0A158K786</accession>
<feature type="region of interest" description="Disordered" evidence="1">
    <location>
        <begin position="1"/>
        <end position="116"/>
    </location>
</feature>
<evidence type="ECO:0000256" key="1">
    <source>
        <dbReference type="SAM" id="MobiDB-lite"/>
    </source>
</evidence>
<sequence>MSRTRPRPPYPPFPPYPPYSPYPPYPPHPPYPANPCQPCSPAADASTHPGDAGDSQTGIAAPPEQSSDPQTPESEQHDGSQPTSDSTSVEPPPDVPSAPQPPPSSEDTPITPGRISVRRPDDLLVFDATFSGFVLKTDPARLVRSASDAFIVIEFPPQSFGEEAFLESAGQKFDTPPKDETTEVSDDPRYPKKNVPGDDEKPPTALPAARVRMAGPSHVAVTMPAALSTTGYDVASLLRALRDWPMRLDINAVADRTIDLDALLKAARADGVEQLTIAAEPIMAASAVTSAPAVAPSPVSGVAGVDDLAAVAEAGVLALQRAPHEPASTVTALELPYRVVTSPLAPARWQHTIAPVVHRSSTELWHTRLTTSTSGAGADIASRIRALWSPDYRPKERMDELLALLVAPGPPADPPQPNPDLIRMSLDPLDRSMLVTAMSGFDEEIAGGTAYRPISSEAKRLHLSALGALLDAEGTWTRTPEHIDLQQWRHVATLGRDQYVRVMYAGYLWPFGHAASLIKVTERKFESLDGKLSQRVALLRQRFFVAVREPVRTYNGANHEFQGRNFPFTRVELLTRVTPDLSDPGVGDSALQPGHGVTKLYDGLSQRMLFWATVPAGGAKLADVPFDITAIDIAGRPVTFSLPLLFVGKLADANRAADVCTSYNAAPAATKRRATTGGAVVTYAPTGPADKSDTALPTQTLAFRAAALKSGTPKVYPEIETAQVGIKPIQKLLGQQDFIAEVAYPDFYASHGFDPAKNAGQIFLKLTSSKKLPFGGSPQDAKSDTLGALATPQMSLLGLSKIMGPVSGQDAGTAQQVEDGLKTVRDGAFDPTQFFQDATLLGGIRLAEILPFASSLAGTDVPKMVAHDFPDRVEARFEWSGGVTKSDQLNLLIPTADTSKPPTRLTMNGLMTTPLDPAAKPSAEATATLTNFKLNLFGFIILWFEEVAFTARNGQKPDVTVQLREGDDAVCFGGPLEFVNDLRRFIPANGFSDPPGLAVTPSGLSASYSLTLPSVGVGVFALTNASLGAAFNLPFDGKPVSVKFNFSKREQPFSLTVSMLGGGGFFAIGVSARGVDEIEAALEFGAAIVIDLGVASGGVEVKAGIYFHWLEVIPNQGSVELAGYVRIHGELTVLAIISVSLTFNLQIGYLKADGKSMAYGEATLTVEIEILMFSAEVSVKCRREFAGGAADPRFLDLMPTPQLWADYCAAFADEGI</sequence>
<name>A0A158K786_9BURK</name>
<feature type="compositionally biased region" description="Pro residues" evidence="1">
    <location>
        <begin position="90"/>
        <end position="104"/>
    </location>
</feature>
<comment type="caution">
    <text evidence="2">The sequence shown here is derived from an EMBL/GenBank/DDBJ whole genome shotgun (WGS) entry which is preliminary data.</text>
</comment>
<feature type="compositionally biased region" description="Polar residues" evidence="1">
    <location>
        <begin position="54"/>
        <end position="87"/>
    </location>
</feature>
<evidence type="ECO:0000313" key="3">
    <source>
        <dbReference type="Proteomes" id="UP000054717"/>
    </source>
</evidence>
<reference evidence="2" key="1">
    <citation type="submission" date="2016-01" db="EMBL/GenBank/DDBJ databases">
        <authorList>
            <person name="Peeters Charlotte."/>
        </authorList>
    </citation>
    <scope>NUCLEOTIDE SEQUENCE</scope>
    <source>
        <strain evidence="2">LMG 22936</strain>
    </source>
</reference>
<keyword evidence="3" id="KW-1185">Reference proteome</keyword>
<dbReference type="AlphaFoldDB" id="A0A158K786"/>
<gene>
    <name evidence="2" type="ORF">AWB66_05442</name>
</gene>
<dbReference type="STRING" id="326475.AWB66_05442"/>
<protein>
    <submittedName>
        <fullName evidence="2">Uncharacterized protein</fullName>
    </submittedName>
</protein>
<organism evidence="2 3">
    <name type="scientific">Caballeronia telluris</name>
    <dbReference type="NCBI Taxonomy" id="326475"/>
    <lineage>
        <taxon>Bacteria</taxon>
        <taxon>Pseudomonadati</taxon>
        <taxon>Pseudomonadota</taxon>
        <taxon>Betaproteobacteria</taxon>
        <taxon>Burkholderiales</taxon>
        <taxon>Burkholderiaceae</taxon>
        <taxon>Caballeronia</taxon>
    </lineage>
</organism>
<feature type="compositionally biased region" description="Basic and acidic residues" evidence="1">
    <location>
        <begin position="175"/>
        <end position="202"/>
    </location>
</feature>
<dbReference type="EMBL" id="FCNZ02000030">
    <property type="protein sequence ID" value="SAL76593.1"/>
    <property type="molecule type" value="Genomic_DNA"/>
</dbReference>
<evidence type="ECO:0000313" key="2">
    <source>
        <dbReference type="EMBL" id="SAL76593.1"/>
    </source>
</evidence>
<proteinExistence type="predicted"/>
<feature type="compositionally biased region" description="Pro residues" evidence="1">
    <location>
        <begin position="7"/>
        <end position="35"/>
    </location>
</feature>
<dbReference type="Proteomes" id="UP000054717">
    <property type="component" value="Unassembled WGS sequence"/>
</dbReference>
<feature type="region of interest" description="Disordered" evidence="1">
    <location>
        <begin position="168"/>
        <end position="205"/>
    </location>
</feature>